<dbReference type="AlphaFoldDB" id="A0A822C4D9"/>
<feature type="compositionally biased region" description="Basic residues" evidence="1">
    <location>
        <begin position="81"/>
        <end position="106"/>
    </location>
</feature>
<evidence type="ECO:0000313" key="3">
    <source>
        <dbReference type="Proteomes" id="UP000663848"/>
    </source>
</evidence>
<accession>A0A822C4D9</accession>
<evidence type="ECO:0000256" key="1">
    <source>
        <dbReference type="SAM" id="MobiDB-lite"/>
    </source>
</evidence>
<reference evidence="2" key="1">
    <citation type="submission" date="2021-02" db="EMBL/GenBank/DDBJ databases">
        <authorList>
            <person name="Nowell W R."/>
        </authorList>
    </citation>
    <scope>NUCLEOTIDE SEQUENCE</scope>
</reference>
<name>A0A822C4D9_9BILA</name>
<sequence>MAMKQTWHDRHLSSDNDKIPLAMINLIEQRYKKISERIQCVYKFKAETILFMSISLLDKIYVLVSIMNVDDTNDLDDHRLPRQRRRKQCHGNRRDQRFRRKYRKRN</sequence>
<feature type="region of interest" description="Disordered" evidence="1">
    <location>
        <begin position="72"/>
        <end position="106"/>
    </location>
</feature>
<evidence type="ECO:0000313" key="2">
    <source>
        <dbReference type="EMBL" id="CAF5027931.1"/>
    </source>
</evidence>
<dbReference type="EMBL" id="CAJOBR010041759">
    <property type="protein sequence ID" value="CAF5027931.1"/>
    <property type="molecule type" value="Genomic_DNA"/>
</dbReference>
<proteinExistence type="predicted"/>
<gene>
    <name evidence="2" type="ORF">QYT958_LOCUS40451</name>
</gene>
<organism evidence="2 3">
    <name type="scientific">Rotaria socialis</name>
    <dbReference type="NCBI Taxonomy" id="392032"/>
    <lineage>
        <taxon>Eukaryota</taxon>
        <taxon>Metazoa</taxon>
        <taxon>Spiralia</taxon>
        <taxon>Gnathifera</taxon>
        <taxon>Rotifera</taxon>
        <taxon>Eurotatoria</taxon>
        <taxon>Bdelloidea</taxon>
        <taxon>Philodinida</taxon>
        <taxon>Philodinidae</taxon>
        <taxon>Rotaria</taxon>
    </lineage>
</organism>
<protein>
    <submittedName>
        <fullName evidence="2">Uncharacterized protein</fullName>
    </submittedName>
</protein>
<feature type="non-terminal residue" evidence="2">
    <location>
        <position position="1"/>
    </location>
</feature>
<comment type="caution">
    <text evidence="2">The sequence shown here is derived from an EMBL/GenBank/DDBJ whole genome shotgun (WGS) entry which is preliminary data.</text>
</comment>
<dbReference type="Proteomes" id="UP000663848">
    <property type="component" value="Unassembled WGS sequence"/>
</dbReference>